<protein>
    <recommendedName>
        <fullName evidence="3">Extracellular solute-binding protein</fullName>
    </recommendedName>
</protein>
<dbReference type="Proteomes" id="UP000244338">
    <property type="component" value="Unassembled WGS sequence"/>
</dbReference>
<reference evidence="2" key="1">
    <citation type="journal article" date="2018" name="Sci. Rep.">
        <title>Lignite coal burning seam in the remote Altai Mountains harbors a hydrogen-driven thermophilic microbial community.</title>
        <authorList>
            <person name="Kadnikov V.V."/>
            <person name="Mardanov A.V."/>
            <person name="Ivasenko D.A."/>
            <person name="Antsiferov D.V."/>
            <person name="Beletsky A.V."/>
            <person name="Karnachuk O.V."/>
            <person name="Ravin N.V."/>
        </authorList>
    </citation>
    <scope>NUCLEOTIDE SEQUENCE [LARGE SCALE GENOMIC DNA]</scope>
</reference>
<dbReference type="EMBL" id="PEBX01000094">
    <property type="protein sequence ID" value="PTQ55592.1"/>
    <property type="molecule type" value="Genomic_DNA"/>
</dbReference>
<proteinExistence type="predicted"/>
<accession>A0A2R6XYX1</accession>
<organism evidence="1 2">
    <name type="scientific">Candidatus Carbonibacillus altaicus</name>
    <dbReference type="NCBI Taxonomy" id="2163959"/>
    <lineage>
        <taxon>Bacteria</taxon>
        <taxon>Bacillati</taxon>
        <taxon>Bacillota</taxon>
        <taxon>Bacilli</taxon>
        <taxon>Bacillales</taxon>
        <taxon>Candidatus Carbonibacillus</taxon>
    </lineage>
</organism>
<gene>
    <name evidence="1" type="ORF">BSOLF_1810</name>
</gene>
<evidence type="ECO:0000313" key="1">
    <source>
        <dbReference type="EMBL" id="PTQ55592.1"/>
    </source>
</evidence>
<evidence type="ECO:0008006" key="3">
    <source>
        <dbReference type="Google" id="ProtNLM"/>
    </source>
</evidence>
<dbReference type="AlphaFoldDB" id="A0A2R6XYX1"/>
<sequence length="364" mass="40786">MKRIVALILGLAIIIGVILLIRQTIDPSGLTRLEQVTVRGYYGSEKADFLADPDVQAHLKKTYRITLDLKKMGSMEMASLNPEEPIDILWPSSEIPVTAIENRFGTKVKKNATIAYSPMIIGTWKSLVPILKANDLVQSSPQDQMDVLRLEKLLMLTVDGRTWSDLAANDAYAVRKTIVVKTTDPKRSNSGLLFLAMSANILSGKSVVTSMDAPALAEKLKLLFQAQGFQSKTSSLPWEDYLNKGRGDTPLVWAYEAQMVETLSRYGSRRGGDELYLLYPSPTIWSNHVLISLSDGGNRLLTALLEDAFLQKKLNEYGFRNQYQNGDYFLTYYRNKGLELPATFDDVATLPTYETMEKLLNFLP</sequence>
<evidence type="ECO:0000313" key="2">
    <source>
        <dbReference type="Proteomes" id="UP000244338"/>
    </source>
</evidence>
<comment type="caution">
    <text evidence="1">The sequence shown here is derived from an EMBL/GenBank/DDBJ whole genome shotgun (WGS) entry which is preliminary data.</text>
</comment>
<name>A0A2R6XYX1_9BACL</name>